<sequence length="103" mass="12253">MSKINFNPNNYKKFNDYNYVMSEAFNLTCSLCDEQEIEFVVKNSPTPLGRVLKDKNRNLTDKEVEKIATEEIAKWDSLEEWNFNNNIATFLCWECWNNLTEQK</sequence>
<organism evidence="1 2">
    <name type="scientific">Mycoplasma cottewii</name>
    <dbReference type="NCBI Taxonomy" id="51364"/>
    <lineage>
        <taxon>Bacteria</taxon>
        <taxon>Bacillati</taxon>
        <taxon>Mycoplasmatota</taxon>
        <taxon>Mollicutes</taxon>
        <taxon>Mycoplasmataceae</taxon>
        <taxon>Mycoplasma</taxon>
    </lineage>
</organism>
<protein>
    <submittedName>
        <fullName evidence="1">Uncharacterized protein</fullName>
    </submittedName>
</protein>
<name>A0ABY5TXH1_9MOLU</name>
<keyword evidence="2" id="KW-1185">Reference proteome</keyword>
<evidence type="ECO:0000313" key="1">
    <source>
        <dbReference type="EMBL" id="UWD35373.1"/>
    </source>
</evidence>
<accession>A0ABY5TXH1</accession>
<dbReference type="RefSeq" id="WP_259430515.1">
    <property type="nucleotide sequence ID" value="NZ_CP103424.1"/>
</dbReference>
<dbReference type="Proteomes" id="UP001059819">
    <property type="component" value="Chromosome"/>
</dbReference>
<dbReference type="EMBL" id="CP103424">
    <property type="protein sequence ID" value="UWD35373.1"/>
    <property type="molecule type" value="Genomic_DNA"/>
</dbReference>
<evidence type="ECO:0000313" key="2">
    <source>
        <dbReference type="Proteomes" id="UP001059819"/>
    </source>
</evidence>
<reference evidence="1" key="1">
    <citation type="submission" date="2022-08" db="EMBL/GenBank/DDBJ databases">
        <title>Complete genome sequence of Mycoplasma cottewii type strain VIS.</title>
        <authorList>
            <person name="Spergser J."/>
        </authorList>
    </citation>
    <scope>NUCLEOTIDE SEQUENCE</scope>
    <source>
        <strain evidence="1">VIS</strain>
    </source>
</reference>
<gene>
    <name evidence="1" type="ORF">NX779_01910</name>
</gene>
<proteinExistence type="predicted"/>